<dbReference type="EMBL" id="BARW01029483">
    <property type="protein sequence ID" value="GAJ09964.1"/>
    <property type="molecule type" value="Genomic_DNA"/>
</dbReference>
<name>X1TXL0_9ZZZZ</name>
<gene>
    <name evidence="2" type="ORF">S12H4_47366</name>
</gene>
<feature type="non-terminal residue" evidence="2">
    <location>
        <position position="143"/>
    </location>
</feature>
<dbReference type="SUPFAM" id="SSF53850">
    <property type="entry name" value="Periplasmic binding protein-like II"/>
    <property type="match status" value="1"/>
</dbReference>
<comment type="caution">
    <text evidence="2">The sequence shown here is derived from an EMBL/GenBank/DDBJ whole genome shotgun (WGS) entry which is preliminary data.</text>
</comment>
<dbReference type="Pfam" id="PF04069">
    <property type="entry name" value="OpuAC"/>
    <property type="match status" value="1"/>
</dbReference>
<dbReference type="GO" id="GO:0043190">
    <property type="term" value="C:ATP-binding cassette (ABC) transporter complex"/>
    <property type="evidence" value="ECO:0007669"/>
    <property type="project" value="InterPro"/>
</dbReference>
<evidence type="ECO:0000313" key="2">
    <source>
        <dbReference type="EMBL" id="GAJ09964.1"/>
    </source>
</evidence>
<sequence>MHVRILSAAVVLFLMVLLVPGCAQKPVIRLYDGQWGSLCVNNAIAEFIIEKGYGYPVEVVVGNTIVMKEVIVKGEIDLNLEMWQQNFIDWYNEQIQKRSIVNLGITYEDSSQFFIIPKWVAEEYNIKAVFDMKNHWALFQDPE</sequence>
<accession>X1TXL0</accession>
<protein>
    <recommendedName>
        <fullName evidence="1">ABC-type glycine betaine transport system substrate-binding domain-containing protein</fullName>
    </recommendedName>
</protein>
<proteinExistence type="predicted"/>
<organism evidence="2">
    <name type="scientific">marine sediment metagenome</name>
    <dbReference type="NCBI Taxonomy" id="412755"/>
    <lineage>
        <taxon>unclassified sequences</taxon>
        <taxon>metagenomes</taxon>
        <taxon>ecological metagenomes</taxon>
    </lineage>
</organism>
<reference evidence="2" key="1">
    <citation type="journal article" date="2014" name="Front. Microbiol.">
        <title>High frequency of phylogenetically diverse reductive dehalogenase-homologous genes in deep subseafloor sedimentary metagenomes.</title>
        <authorList>
            <person name="Kawai M."/>
            <person name="Futagami T."/>
            <person name="Toyoda A."/>
            <person name="Takaki Y."/>
            <person name="Nishi S."/>
            <person name="Hori S."/>
            <person name="Arai W."/>
            <person name="Tsubouchi T."/>
            <person name="Morono Y."/>
            <person name="Uchiyama I."/>
            <person name="Ito T."/>
            <person name="Fujiyama A."/>
            <person name="Inagaki F."/>
            <person name="Takami H."/>
        </authorList>
    </citation>
    <scope>NUCLEOTIDE SEQUENCE</scope>
    <source>
        <strain evidence="2">Expedition CK06-06</strain>
    </source>
</reference>
<feature type="domain" description="ABC-type glycine betaine transport system substrate-binding" evidence="1">
    <location>
        <begin position="34"/>
        <end position="135"/>
    </location>
</feature>
<dbReference type="GO" id="GO:0022857">
    <property type="term" value="F:transmembrane transporter activity"/>
    <property type="evidence" value="ECO:0007669"/>
    <property type="project" value="InterPro"/>
</dbReference>
<evidence type="ECO:0000259" key="1">
    <source>
        <dbReference type="Pfam" id="PF04069"/>
    </source>
</evidence>
<dbReference type="Gene3D" id="3.40.190.10">
    <property type="entry name" value="Periplasmic binding protein-like II"/>
    <property type="match status" value="1"/>
</dbReference>
<dbReference type="InterPro" id="IPR007210">
    <property type="entry name" value="ABC_Gly_betaine_transp_sub-bd"/>
</dbReference>
<dbReference type="AlphaFoldDB" id="X1TXL0"/>